<dbReference type="EMBL" id="MU277216">
    <property type="protein sequence ID" value="KAI0060898.1"/>
    <property type="molecule type" value="Genomic_DNA"/>
</dbReference>
<reference evidence="1" key="2">
    <citation type="journal article" date="2022" name="New Phytol.">
        <title>Evolutionary transition to the ectomycorrhizal habit in the genomes of a hyperdiverse lineage of mushroom-forming fungi.</title>
        <authorList>
            <person name="Looney B."/>
            <person name="Miyauchi S."/>
            <person name="Morin E."/>
            <person name="Drula E."/>
            <person name="Courty P.E."/>
            <person name="Kohler A."/>
            <person name="Kuo A."/>
            <person name="LaButti K."/>
            <person name="Pangilinan J."/>
            <person name="Lipzen A."/>
            <person name="Riley R."/>
            <person name="Andreopoulos W."/>
            <person name="He G."/>
            <person name="Johnson J."/>
            <person name="Nolan M."/>
            <person name="Tritt A."/>
            <person name="Barry K.W."/>
            <person name="Grigoriev I.V."/>
            <person name="Nagy L.G."/>
            <person name="Hibbett D."/>
            <person name="Henrissat B."/>
            <person name="Matheny P.B."/>
            <person name="Labbe J."/>
            <person name="Martin F.M."/>
        </authorList>
    </citation>
    <scope>NUCLEOTIDE SEQUENCE</scope>
    <source>
        <strain evidence="1">HHB10654</strain>
    </source>
</reference>
<sequence length="726" mass="78111">MAYNREWDNGKDSWNDGGGWYDNGGRGNVRGREEDYHGDGKRRKHNDGSWDEGGYDASYYNQDYAQDDYSSRGGYNNVGGGGGGGFQVNKKRLAPSEPSPHVIFLGLDLNFTEADLQMYLAGQGCTIETVTIIRERSTGQSKGFGFAQFASTEAARAFVDPLFPFIQVPPPASHGASATAAFYKALKTGAQHNGRRVKIDYSQSANPGDRNRFGRPTHSNDGTRDIGNTQAAVILFRGLDPLSGVQAIEQAMRTSSGPHKEGAKGMKRIVLIKDKVTMASWGFAFVEFVDVQAASAALAATMSPQIHPNGFRISDRPVAASFAHPYSFQPVSDPMLHDDGSIPSSMNLGGVEDTWVRYWDEASTVAMLEFAVEEPVHQQAIPPKEKRKKNVAQERAGPAEASALPVSDKPVTLSFKPLVGNKGASSGIAAPLKLGFSMTDDADEADGEGDLTTTEDAKVSAAKKVAPMIASKKTVNNINKWNQVQEELHTGGPSATGTSSTLAISTPLAPAPAVKVEPAAPLPTETDFEFSDTVKLACLLCARQFKTLDLLQRHNKASDLHKKNFKDANLRDLAREKAKAAKAAVAASSSDSSPQPSAPKYRDRASERRIMHNQPDVPMPEGVEDKRKQRRFEEGPRAPSPPAPPPLNPGQDHANVGNKLLKMMGWKEGTGLGATGEGRVDPIQTAIYASGVGLGASKGKEVGKYQDGYSGYVNMAKDAARERYEG</sequence>
<proteinExistence type="predicted"/>
<comment type="caution">
    <text evidence="1">The sequence shown here is derived from an EMBL/GenBank/DDBJ whole genome shotgun (WGS) entry which is preliminary data.</text>
</comment>
<gene>
    <name evidence="1" type="ORF">BV25DRAFT_913931</name>
</gene>
<protein>
    <submittedName>
        <fullName evidence="1">Uncharacterized protein</fullName>
    </submittedName>
</protein>
<reference evidence="1" key="1">
    <citation type="submission" date="2021-03" db="EMBL/GenBank/DDBJ databases">
        <authorList>
            <consortium name="DOE Joint Genome Institute"/>
            <person name="Ahrendt S."/>
            <person name="Looney B.P."/>
            <person name="Miyauchi S."/>
            <person name="Morin E."/>
            <person name="Drula E."/>
            <person name="Courty P.E."/>
            <person name="Chicoki N."/>
            <person name="Fauchery L."/>
            <person name="Kohler A."/>
            <person name="Kuo A."/>
            <person name="Labutti K."/>
            <person name="Pangilinan J."/>
            <person name="Lipzen A."/>
            <person name="Riley R."/>
            <person name="Andreopoulos W."/>
            <person name="He G."/>
            <person name="Johnson J."/>
            <person name="Barry K.W."/>
            <person name="Grigoriev I.V."/>
            <person name="Nagy L."/>
            <person name="Hibbett D."/>
            <person name="Henrissat B."/>
            <person name="Matheny P.B."/>
            <person name="Labbe J."/>
            <person name="Martin F."/>
        </authorList>
    </citation>
    <scope>NUCLEOTIDE SEQUENCE</scope>
    <source>
        <strain evidence="1">HHB10654</strain>
    </source>
</reference>
<dbReference type="Proteomes" id="UP000814140">
    <property type="component" value="Unassembled WGS sequence"/>
</dbReference>
<name>A0ACB8SWM4_9AGAM</name>
<accession>A0ACB8SWM4</accession>
<evidence type="ECO:0000313" key="1">
    <source>
        <dbReference type="EMBL" id="KAI0060898.1"/>
    </source>
</evidence>
<evidence type="ECO:0000313" key="2">
    <source>
        <dbReference type="Proteomes" id="UP000814140"/>
    </source>
</evidence>
<organism evidence="1 2">
    <name type="scientific">Artomyces pyxidatus</name>
    <dbReference type="NCBI Taxonomy" id="48021"/>
    <lineage>
        <taxon>Eukaryota</taxon>
        <taxon>Fungi</taxon>
        <taxon>Dikarya</taxon>
        <taxon>Basidiomycota</taxon>
        <taxon>Agaricomycotina</taxon>
        <taxon>Agaricomycetes</taxon>
        <taxon>Russulales</taxon>
        <taxon>Auriscalpiaceae</taxon>
        <taxon>Artomyces</taxon>
    </lineage>
</organism>
<keyword evidence="2" id="KW-1185">Reference proteome</keyword>